<comment type="pathway">
    <text evidence="1">Amino-acid degradation; 4-aminobutanoate degradation.</text>
</comment>
<feature type="active site" evidence="4">
    <location>
        <position position="274"/>
    </location>
</feature>
<dbReference type="Pfam" id="PF00171">
    <property type="entry name" value="Aldedh"/>
    <property type="match status" value="1"/>
</dbReference>
<dbReference type="FunFam" id="3.40.309.10:FF:000004">
    <property type="entry name" value="Succinate-semialdehyde dehydrogenase I"/>
    <property type="match status" value="1"/>
</dbReference>
<dbReference type="InterPro" id="IPR016163">
    <property type="entry name" value="Ald_DH_C"/>
</dbReference>
<dbReference type="GO" id="GO:0005739">
    <property type="term" value="C:mitochondrion"/>
    <property type="evidence" value="ECO:0007669"/>
    <property type="project" value="TreeGrafter"/>
</dbReference>
<dbReference type="CDD" id="cd07103">
    <property type="entry name" value="ALDH_F5_SSADH_GabD"/>
    <property type="match status" value="1"/>
</dbReference>
<dbReference type="PROSITE" id="PS00687">
    <property type="entry name" value="ALDEHYDE_DEHYDR_GLU"/>
    <property type="match status" value="1"/>
</dbReference>
<dbReference type="AlphaFoldDB" id="A0AAW1CGP5"/>
<dbReference type="Proteomes" id="UP001461498">
    <property type="component" value="Unassembled WGS sequence"/>
</dbReference>
<keyword evidence="3 5" id="KW-0560">Oxidoreductase</keyword>
<dbReference type="InterPro" id="IPR015590">
    <property type="entry name" value="Aldehyde_DH_dom"/>
</dbReference>
<dbReference type="SUPFAM" id="SSF53720">
    <property type="entry name" value="ALDH-like"/>
    <property type="match status" value="1"/>
</dbReference>
<evidence type="ECO:0000256" key="5">
    <source>
        <dbReference type="RuleBase" id="RU003345"/>
    </source>
</evidence>
<comment type="caution">
    <text evidence="7">The sequence shown here is derived from an EMBL/GenBank/DDBJ whole genome shotgun (WGS) entry which is preliminary data.</text>
</comment>
<name>A0AAW1CGP5_9HEMI</name>
<accession>A0AAW1CGP5</accession>
<evidence type="ECO:0000313" key="8">
    <source>
        <dbReference type="Proteomes" id="UP001461498"/>
    </source>
</evidence>
<evidence type="ECO:0000256" key="3">
    <source>
        <dbReference type="ARBA" id="ARBA00023002"/>
    </source>
</evidence>
<dbReference type="PANTHER" id="PTHR43353:SF5">
    <property type="entry name" value="SUCCINATE-SEMIALDEHYDE DEHYDROGENASE, MITOCHONDRIAL"/>
    <property type="match status" value="1"/>
</dbReference>
<feature type="domain" description="Aldehyde dehydrogenase" evidence="6">
    <location>
        <begin position="35"/>
        <end position="502"/>
    </location>
</feature>
<dbReference type="InterPro" id="IPR016161">
    <property type="entry name" value="Ald_DH/histidinol_DH"/>
</dbReference>
<organism evidence="7 8">
    <name type="scientific">Rhynocoris fuscipes</name>
    <dbReference type="NCBI Taxonomy" id="488301"/>
    <lineage>
        <taxon>Eukaryota</taxon>
        <taxon>Metazoa</taxon>
        <taxon>Ecdysozoa</taxon>
        <taxon>Arthropoda</taxon>
        <taxon>Hexapoda</taxon>
        <taxon>Insecta</taxon>
        <taxon>Pterygota</taxon>
        <taxon>Neoptera</taxon>
        <taxon>Paraneoptera</taxon>
        <taxon>Hemiptera</taxon>
        <taxon>Heteroptera</taxon>
        <taxon>Panheteroptera</taxon>
        <taxon>Cimicomorpha</taxon>
        <taxon>Reduviidae</taxon>
        <taxon>Harpactorinae</taxon>
        <taxon>Harpactorini</taxon>
        <taxon>Rhynocoris</taxon>
    </lineage>
</organism>
<gene>
    <name evidence="7" type="ORF">O3M35_003860</name>
</gene>
<proteinExistence type="inferred from homology"/>
<evidence type="ECO:0000256" key="4">
    <source>
        <dbReference type="PROSITE-ProRule" id="PRU10007"/>
    </source>
</evidence>
<dbReference type="InterPro" id="IPR016162">
    <property type="entry name" value="Ald_DH_N"/>
</dbReference>
<dbReference type="GO" id="GO:0009450">
    <property type="term" value="P:gamma-aminobutyric acid catabolic process"/>
    <property type="evidence" value="ECO:0007669"/>
    <property type="project" value="TreeGrafter"/>
</dbReference>
<keyword evidence="8" id="KW-1185">Reference proteome</keyword>
<evidence type="ECO:0000313" key="7">
    <source>
        <dbReference type="EMBL" id="KAK9497968.1"/>
    </source>
</evidence>
<evidence type="ECO:0000259" key="6">
    <source>
        <dbReference type="Pfam" id="PF00171"/>
    </source>
</evidence>
<evidence type="ECO:0000256" key="1">
    <source>
        <dbReference type="ARBA" id="ARBA00005176"/>
    </source>
</evidence>
<comment type="similarity">
    <text evidence="2 5">Belongs to the aldehyde dehydrogenase family.</text>
</comment>
<dbReference type="FunFam" id="3.40.605.10:FF:000005">
    <property type="entry name" value="Succinate-semialdehyde dehydrogenase I"/>
    <property type="match status" value="1"/>
</dbReference>
<reference evidence="7 8" key="1">
    <citation type="submission" date="2022-12" db="EMBL/GenBank/DDBJ databases">
        <title>Chromosome-level genome assembly of true bugs.</title>
        <authorList>
            <person name="Ma L."/>
            <person name="Li H."/>
        </authorList>
    </citation>
    <scope>NUCLEOTIDE SEQUENCE [LARGE SCALE GENOMIC DNA]</scope>
    <source>
        <strain evidence="7">Lab_2022b</strain>
    </source>
</reference>
<dbReference type="InterPro" id="IPR050740">
    <property type="entry name" value="Aldehyde_DH_Superfamily"/>
</dbReference>
<dbReference type="InterPro" id="IPR029510">
    <property type="entry name" value="Ald_DH_CS_GLU"/>
</dbReference>
<evidence type="ECO:0000256" key="2">
    <source>
        <dbReference type="ARBA" id="ARBA00009986"/>
    </source>
</evidence>
<dbReference type="GO" id="GO:0004777">
    <property type="term" value="F:succinate-semialdehyde dehydrogenase (NAD+) activity"/>
    <property type="evidence" value="ECO:0007669"/>
    <property type="project" value="TreeGrafter"/>
</dbReference>
<dbReference type="EMBL" id="JAPXFL010000013">
    <property type="protein sequence ID" value="KAK9497968.1"/>
    <property type="molecule type" value="Genomic_DNA"/>
</dbReference>
<dbReference type="Gene3D" id="3.40.309.10">
    <property type="entry name" value="Aldehyde Dehydrogenase, Chain A, domain 2"/>
    <property type="match status" value="1"/>
</dbReference>
<dbReference type="Gene3D" id="3.40.605.10">
    <property type="entry name" value="Aldehyde Dehydrogenase, Chain A, domain 1"/>
    <property type="match status" value="1"/>
</dbReference>
<sequence>MRFIKNNLTDTLIRRMYSVFNRNNIQNKAFINGEWIDSKNGKTFDVKNPCNGEIITNVPCLNVDETQSAIMAASNAFQLWKKLMPKERSNYIRKWYEVIDCNKDYLGELIHLEAGKPLAEAIGEVNYGNSFLEWFSEEARRCYGEFVGNVAQNKEVIHIKQPAGVASLITPWNFPLAMITRKAGAALAAGCTVVIKPAEDTPLTALALAHCAQQAGIPKGVINVVTCDRESTPPIGKLLCQSPDVGVVTFTGSTFVGKELYKHCSSVVKRICLELGGNAPFIVFKSADIPKAIAGAAASKFRNAGQTCVSANRFLVEDEIFDEFVNGFVDFINKKICFDDGKELSSGKIPIGPLINQAQFKKVESLVNDAVSKGAKVHCGGEGAKDFGQLYYKPTLLTDITPEMHCYNQEIFGPVVSCIRFSDEKEALSIANSTHSGLAGYFYSKDLDQVFRVSKELEVGMVGVNEGIISTAEAAFGGVKESGIGREGSHYGIDEFINIKYICLNTL</sequence>
<dbReference type="PANTHER" id="PTHR43353">
    <property type="entry name" value="SUCCINATE-SEMIALDEHYDE DEHYDROGENASE, MITOCHONDRIAL"/>
    <property type="match status" value="1"/>
</dbReference>
<protein>
    <recommendedName>
        <fullName evidence="6">Aldehyde dehydrogenase domain-containing protein</fullName>
    </recommendedName>
</protein>